<protein>
    <recommendedName>
        <fullName evidence="6">Aminotransferase</fullName>
        <ecNumber evidence="6">2.6.1.-</ecNumber>
    </recommendedName>
</protein>
<keyword evidence="4 6" id="KW-0808">Transferase</keyword>
<dbReference type="RefSeq" id="WP_309957169.1">
    <property type="nucleotide sequence ID" value="NZ_JAVDUJ010000001.1"/>
</dbReference>
<evidence type="ECO:0000256" key="2">
    <source>
        <dbReference type="ARBA" id="ARBA00007441"/>
    </source>
</evidence>
<dbReference type="InterPro" id="IPR050596">
    <property type="entry name" value="AspAT/PAT-like"/>
</dbReference>
<evidence type="ECO:0000256" key="3">
    <source>
        <dbReference type="ARBA" id="ARBA00022576"/>
    </source>
</evidence>
<dbReference type="PANTHER" id="PTHR46383">
    <property type="entry name" value="ASPARTATE AMINOTRANSFERASE"/>
    <property type="match status" value="1"/>
</dbReference>
<evidence type="ECO:0000313" key="8">
    <source>
        <dbReference type="EMBL" id="MDR6940020.1"/>
    </source>
</evidence>
<accession>A0ABU1T597</accession>
<dbReference type="CDD" id="cd00609">
    <property type="entry name" value="AAT_like"/>
    <property type="match status" value="1"/>
</dbReference>
<dbReference type="InterPro" id="IPR015422">
    <property type="entry name" value="PyrdxlP-dep_Trfase_small"/>
</dbReference>
<comment type="cofactor">
    <cofactor evidence="1 6">
        <name>pyridoxal 5'-phosphate</name>
        <dbReference type="ChEBI" id="CHEBI:597326"/>
    </cofactor>
</comment>
<evidence type="ECO:0000259" key="7">
    <source>
        <dbReference type="Pfam" id="PF00155"/>
    </source>
</evidence>
<proteinExistence type="inferred from homology"/>
<dbReference type="SUPFAM" id="SSF53383">
    <property type="entry name" value="PLP-dependent transferases"/>
    <property type="match status" value="1"/>
</dbReference>
<dbReference type="EMBL" id="JAVDUJ010000001">
    <property type="protein sequence ID" value="MDR6940020.1"/>
    <property type="molecule type" value="Genomic_DNA"/>
</dbReference>
<keyword evidence="5" id="KW-0663">Pyridoxal phosphate</keyword>
<evidence type="ECO:0000313" key="9">
    <source>
        <dbReference type="Proteomes" id="UP001266099"/>
    </source>
</evidence>
<evidence type="ECO:0000256" key="4">
    <source>
        <dbReference type="ARBA" id="ARBA00022679"/>
    </source>
</evidence>
<dbReference type="Gene3D" id="3.40.640.10">
    <property type="entry name" value="Type I PLP-dependent aspartate aminotransferase-like (Major domain)"/>
    <property type="match status" value="1"/>
</dbReference>
<reference evidence="8 9" key="1">
    <citation type="submission" date="2023-07" db="EMBL/GenBank/DDBJ databases">
        <title>Sequencing the genomes of 1000 actinobacteria strains.</title>
        <authorList>
            <person name="Klenk H.-P."/>
        </authorList>
    </citation>
    <scope>NUCLEOTIDE SEQUENCE [LARGE SCALE GENOMIC DNA]</scope>
    <source>
        <strain evidence="8 9">DSM 15539</strain>
    </source>
</reference>
<dbReference type="InterPro" id="IPR004839">
    <property type="entry name" value="Aminotransferase_I/II_large"/>
</dbReference>
<evidence type="ECO:0000256" key="6">
    <source>
        <dbReference type="RuleBase" id="RU000481"/>
    </source>
</evidence>
<name>A0ABU1T597_9ACTO</name>
<evidence type="ECO:0000256" key="1">
    <source>
        <dbReference type="ARBA" id="ARBA00001933"/>
    </source>
</evidence>
<dbReference type="InterPro" id="IPR015421">
    <property type="entry name" value="PyrdxlP-dep_Trfase_major"/>
</dbReference>
<dbReference type="InterPro" id="IPR004838">
    <property type="entry name" value="NHTrfase_class1_PyrdxlP-BS"/>
</dbReference>
<organism evidence="8 9">
    <name type="scientific">Arcanobacterium hippocoleae</name>
    <dbReference type="NCBI Taxonomy" id="149017"/>
    <lineage>
        <taxon>Bacteria</taxon>
        <taxon>Bacillati</taxon>
        <taxon>Actinomycetota</taxon>
        <taxon>Actinomycetes</taxon>
        <taxon>Actinomycetales</taxon>
        <taxon>Actinomycetaceae</taxon>
        <taxon>Arcanobacterium</taxon>
    </lineage>
</organism>
<sequence>MTTNYQTPKSRASIRLGALQESATLAVDAKAKALKAAGKSVIGFAAGEPDFPTPAPIVKAALAAVEDPRNHKYTPAAGLPELRKVIAEKTLRDSGVAIDPAQIIVTNGGKQAVFQAFAALVSEGDDVILPAPYWTTYPEAIRLCGGNPIEVFAGADQEYKVTIAQLDAALTENTKVLLLCSPSNPTGAVYTAEEIRAIGEWALKHGIWIISDEIYEHLVYDGEVAYILREVPQLKDQTIIVNGVAKTYAMTGWRVGWMYGPADVMKQAANFQSHLTSNVANISQRAALAALAGDQDVVTEMKQAFNRRRKKMVEMLREIDGFEVPEPNGAFYVFPNVEKLLGKEINGRIANTTSELAVIILEEAEVAVVPGEAFGAPGYLRFSYSLSDAALTEGITRLQKLFAEV</sequence>
<dbReference type="PROSITE" id="PS00105">
    <property type="entry name" value="AA_TRANSFER_CLASS_1"/>
    <property type="match status" value="1"/>
</dbReference>
<gene>
    <name evidence="8" type="ORF">J2S36_001563</name>
</gene>
<dbReference type="InterPro" id="IPR015424">
    <property type="entry name" value="PyrdxlP-dep_Trfase"/>
</dbReference>
<evidence type="ECO:0000256" key="5">
    <source>
        <dbReference type="ARBA" id="ARBA00022898"/>
    </source>
</evidence>
<dbReference type="Gene3D" id="3.90.1150.10">
    <property type="entry name" value="Aspartate Aminotransferase, domain 1"/>
    <property type="match status" value="1"/>
</dbReference>
<dbReference type="EC" id="2.6.1.-" evidence="6"/>
<keyword evidence="9" id="KW-1185">Reference proteome</keyword>
<keyword evidence="3 6" id="KW-0032">Aminotransferase</keyword>
<dbReference type="Proteomes" id="UP001266099">
    <property type="component" value="Unassembled WGS sequence"/>
</dbReference>
<feature type="domain" description="Aminotransferase class I/classII large" evidence="7">
    <location>
        <begin position="40"/>
        <end position="398"/>
    </location>
</feature>
<comment type="similarity">
    <text evidence="2 6">Belongs to the class-I pyridoxal-phosphate-dependent aminotransferase family.</text>
</comment>
<dbReference type="GO" id="GO:0008483">
    <property type="term" value="F:transaminase activity"/>
    <property type="evidence" value="ECO:0007669"/>
    <property type="project" value="UniProtKB-KW"/>
</dbReference>
<comment type="caution">
    <text evidence="8">The sequence shown here is derived from an EMBL/GenBank/DDBJ whole genome shotgun (WGS) entry which is preliminary data.</text>
</comment>
<dbReference type="PANTHER" id="PTHR46383:SF1">
    <property type="entry name" value="ASPARTATE AMINOTRANSFERASE"/>
    <property type="match status" value="1"/>
</dbReference>
<dbReference type="Pfam" id="PF00155">
    <property type="entry name" value="Aminotran_1_2"/>
    <property type="match status" value="1"/>
</dbReference>